<evidence type="ECO:0000313" key="2">
    <source>
        <dbReference type="Proteomes" id="UP000269221"/>
    </source>
</evidence>
<evidence type="ECO:0000313" key="1">
    <source>
        <dbReference type="EMBL" id="RMC11646.1"/>
    </source>
</evidence>
<proteinExistence type="predicted"/>
<dbReference type="EMBL" id="QRBI01000108">
    <property type="protein sequence ID" value="RMC11646.1"/>
    <property type="molecule type" value="Genomic_DNA"/>
</dbReference>
<sequence length="126" mass="13813">MATTATCTRFTDEYQLYEELGKRGGDDRGGFTPGVRICLTLLLAESEVEFPVSEIYCAISNNSVGVDCGSSVPSGFKAELLEFLHSKEYRLPFGEEGALLAPEHESERWRKGGYSTPALGMIHPMS</sequence>
<gene>
    <name evidence="1" type="ORF">DUI87_11768</name>
</gene>
<reference evidence="1 2" key="1">
    <citation type="submission" date="2018-07" db="EMBL/GenBank/DDBJ databases">
        <title>A high quality draft genome assembly of the barn swallow (H. rustica rustica).</title>
        <authorList>
            <person name="Formenti G."/>
            <person name="Chiara M."/>
            <person name="Poveda L."/>
            <person name="Francoijs K.-J."/>
            <person name="Bonisoli-Alquati A."/>
            <person name="Canova L."/>
            <person name="Gianfranceschi L."/>
            <person name="Horner D.S."/>
            <person name="Saino N."/>
        </authorList>
    </citation>
    <scope>NUCLEOTIDE SEQUENCE [LARGE SCALE GENOMIC DNA]</scope>
    <source>
        <strain evidence="1">Chelidonia</strain>
        <tissue evidence="1">Blood</tissue>
    </source>
</reference>
<protein>
    <submittedName>
        <fullName evidence="1">Uncharacterized protein</fullName>
    </submittedName>
</protein>
<name>A0A3M0KET2_HIRRU</name>
<dbReference type="Proteomes" id="UP000269221">
    <property type="component" value="Unassembled WGS sequence"/>
</dbReference>
<keyword evidence="2" id="KW-1185">Reference proteome</keyword>
<comment type="caution">
    <text evidence="1">The sequence shown here is derived from an EMBL/GenBank/DDBJ whole genome shotgun (WGS) entry which is preliminary data.</text>
</comment>
<accession>A0A3M0KET2</accession>
<organism evidence="1 2">
    <name type="scientific">Hirundo rustica rustica</name>
    <dbReference type="NCBI Taxonomy" id="333673"/>
    <lineage>
        <taxon>Eukaryota</taxon>
        <taxon>Metazoa</taxon>
        <taxon>Chordata</taxon>
        <taxon>Craniata</taxon>
        <taxon>Vertebrata</taxon>
        <taxon>Euteleostomi</taxon>
        <taxon>Archelosauria</taxon>
        <taxon>Archosauria</taxon>
        <taxon>Dinosauria</taxon>
        <taxon>Saurischia</taxon>
        <taxon>Theropoda</taxon>
        <taxon>Coelurosauria</taxon>
        <taxon>Aves</taxon>
        <taxon>Neognathae</taxon>
        <taxon>Neoaves</taxon>
        <taxon>Telluraves</taxon>
        <taxon>Australaves</taxon>
        <taxon>Passeriformes</taxon>
        <taxon>Sylvioidea</taxon>
        <taxon>Hirundinidae</taxon>
        <taxon>Hirundo</taxon>
    </lineage>
</organism>
<dbReference type="AlphaFoldDB" id="A0A3M0KET2"/>